<protein>
    <submittedName>
        <fullName evidence="2">Uncharacterized protein</fullName>
    </submittedName>
</protein>
<evidence type="ECO:0000313" key="3">
    <source>
        <dbReference type="Proteomes" id="UP000070544"/>
    </source>
</evidence>
<evidence type="ECO:0000313" key="2">
    <source>
        <dbReference type="EMBL" id="KXS09066.1"/>
    </source>
</evidence>
<name>A0A138ZX35_GONPJ</name>
<feature type="region of interest" description="Disordered" evidence="1">
    <location>
        <begin position="176"/>
        <end position="285"/>
    </location>
</feature>
<sequence>MPKEMFSHCHCYMEQGGDRSHWTLSGASTPTQRLNTVQTAHAAIDGRWLAGSGVCYGNAATAETSALAGCTLRTRSPLSLSPPPPRLRPISFNRTLLHHPALLSLSHLPPLPLPPHHPYRHRLLLRPPLPLGPRTLPHAKTPHLIPRISQTESIMRQKEPEERRAGVGALLRDTHMDEPLSSSSGGGGGGSAGGGGASIADDGDEDESKFETAVDHLRRTHTVGRSRPFGLGRRDTTASPPLGLGRDRLLPGSRPKPNGNGHGGGCGRTSASTSASHTHTPPYGATRYRLARAQVSDPLATRAETSGLFESVDVVKAVVV</sequence>
<feature type="compositionally biased region" description="Gly residues" evidence="1">
    <location>
        <begin position="184"/>
        <end position="197"/>
    </location>
</feature>
<keyword evidence="3" id="KW-1185">Reference proteome</keyword>
<dbReference type="EMBL" id="KQ965895">
    <property type="protein sequence ID" value="KXS09066.1"/>
    <property type="molecule type" value="Genomic_DNA"/>
</dbReference>
<feature type="compositionally biased region" description="Low complexity" evidence="1">
    <location>
        <begin position="239"/>
        <end position="259"/>
    </location>
</feature>
<gene>
    <name evidence="2" type="ORF">M427DRAFT_150240</name>
</gene>
<feature type="compositionally biased region" description="Low complexity" evidence="1">
    <location>
        <begin position="269"/>
        <end position="280"/>
    </location>
</feature>
<dbReference type="AlphaFoldDB" id="A0A138ZX35"/>
<accession>A0A138ZX35</accession>
<organism evidence="2 3">
    <name type="scientific">Gonapodya prolifera (strain JEL478)</name>
    <name type="common">Monoblepharis prolifera</name>
    <dbReference type="NCBI Taxonomy" id="1344416"/>
    <lineage>
        <taxon>Eukaryota</taxon>
        <taxon>Fungi</taxon>
        <taxon>Fungi incertae sedis</taxon>
        <taxon>Chytridiomycota</taxon>
        <taxon>Chytridiomycota incertae sedis</taxon>
        <taxon>Monoblepharidomycetes</taxon>
        <taxon>Monoblepharidales</taxon>
        <taxon>Gonapodyaceae</taxon>
        <taxon>Gonapodya</taxon>
    </lineage>
</organism>
<proteinExistence type="predicted"/>
<evidence type="ECO:0000256" key="1">
    <source>
        <dbReference type="SAM" id="MobiDB-lite"/>
    </source>
</evidence>
<reference evidence="2 3" key="1">
    <citation type="journal article" date="2015" name="Genome Biol. Evol.">
        <title>Phylogenomic analyses indicate that early fungi evolved digesting cell walls of algal ancestors of land plants.</title>
        <authorList>
            <person name="Chang Y."/>
            <person name="Wang S."/>
            <person name="Sekimoto S."/>
            <person name="Aerts A.L."/>
            <person name="Choi C."/>
            <person name="Clum A."/>
            <person name="LaButti K.M."/>
            <person name="Lindquist E.A."/>
            <person name="Yee Ngan C."/>
            <person name="Ohm R.A."/>
            <person name="Salamov A.A."/>
            <person name="Grigoriev I.V."/>
            <person name="Spatafora J.W."/>
            <person name="Berbee M.L."/>
        </authorList>
    </citation>
    <scope>NUCLEOTIDE SEQUENCE [LARGE SCALE GENOMIC DNA]</scope>
    <source>
        <strain evidence="2 3">JEL478</strain>
    </source>
</reference>
<dbReference type="Proteomes" id="UP000070544">
    <property type="component" value="Unassembled WGS sequence"/>
</dbReference>